<dbReference type="OrthoDB" id="9802649at2"/>
<organism evidence="4 5">
    <name type="scientific">Pseudomonas cichorii</name>
    <dbReference type="NCBI Taxonomy" id="36746"/>
    <lineage>
        <taxon>Bacteria</taxon>
        <taxon>Pseudomonadati</taxon>
        <taxon>Pseudomonadota</taxon>
        <taxon>Gammaproteobacteria</taxon>
        <taxon>Pseudomonadales</taxon>
        <taxon>Pseudomonadaceae</taxon>
        <taxon>Pseudomonas</taxon>
    </lineage>
</organism>
<sequence>MIDDPEKGRSSHIHGSSRVNEGLTPPVSLNASEAISEAVAIFEESSGPPIFNKPLHENTRSQTRPDCAQVAILLCTFNGQRFLPQQLESINNQRWPGWFIALSDDGSSDNTLEIASHYQALWGEERINVWRGPGLGFARNFMSFTRNRTLQAEFYAWCDQDDIWHEDKLQVAITWLQSVPHDEPALYLGRTELISEQGEVLGHSPLFGRPPSFANALVQNIGGGNTMVFNHAARCLFQDAAERLALLSLDIVSHDWWAYLLVTGVGGQVHYEPTAYVGYRQHEHNLVGSNAGWRARTVRIRQLFKGRFRDWNTTNIAALEAVLLYLTDENRDLLEQLKALRSPSLRVRLASLRRTDIYRQTRLGNLGLLVAVLLNVM</sequence>
<gene>
    <name evidence="4" type="ORF">ALQ04_00267</name>
</gene>
<dbReference type="SUPFAM" id="SSF53448">
    <property type="entry name" value="Nucleotide-diphospho-sugar transferases"/>
    <property type="match status" value="1"/>
</dbReference>
<evidence type="ECO:0000313" key="5">
    <source>
        <dbReference type="Proteomes" id="UP000277236"/>
    </source>
</evidence>
<dbReference type="PANTHER" id="PTHR22916:SF3">
    <property type="entry name" value="UDP-GLCNAC:BETAGAL BETA-1,3-N-ACETYLGLUCOSAMINYLTRANSFERASE-LIKE PROTEIN 1"/>
    <property type="match status" value="1"/>
</dbReference>
<dbReference type="Proteomes" id="UP000277236">
    <property type="component" value="Unassembled WGS sequence"/>
</dbReference>
<keyword evidence="1" id="KW-0472">Membrane</keyword>
<dbReference type="InterPro" id="IPR001173">
    <property type="entry name" value="Glyco_trans_2-like"/>
</dbReference>
<keyword evidence="1" id="KW-1003">Cell membrane</keyword>
<comment type="caution">
    <text evidence="4">The sequence shown here is derived from an EMBL/GenBank/DDBJ whole genome shotgun (WGS) entry which is preliminary data.</text>
</comment>
<dbReference type="Gene3D" id="3.90.550.10">
    <property type="entry name" value="Spore Coat Polysaccharide Biosynthesis Protein SpsA, Chain A"/>
    <property type="match status" value="1"/>
</dbReference>
<dbReference type="GO" id="GO:0016758">
    <property type="term" value="F:hexosyltransferase activity"/>
    <property type="evidence" value="ECO:0007669"/>
    <property type="project" value="UniProtKB-ARBA"/>
</dbReference>
<protein>
    <submittedName>
        <fullName evidence="4">Glycosyl transferase, family</fullName>
    </submittedName>
</protein>
<feature type="domain" description="Glycosyltransferase 2-like" evidence="3">
    <location>
        <begin position="72"/>
        <end position="180"/>
    </location>
</feature>
<dbReference type="AlphaFoldDB" id="A0A3M4M5U5"/>
<dbReference type="EMBL" id="RBRE01000017">
    <property type="protein sequence ID" value="RMQ49182.1"/>
    <property type="molecule type" value="Genomic_DNA"/>
</dbReference>
<dbReference type="InterPro" id="IPR029044">
    <property type="entry name" value="Nucleotide-diphossugar_trans"/>
</dbReference>
<name>A0A3M4M5U5_PSECI</name>
<accession>A0A3M4M5U5</accession>
<dbReference type="CDD" id="cd04196">
    <property type="entry name" value="GT_2_like_d"/>
    <property type="match status" value="1"/>
</dbReference>
<dbReference type="Pfam" id="PF00535">
    <property type="entry name" value="Glycos_transf_2"/>
    <property type="match status" value="1"/>
</dbReference>
<evidence type="ECO:0000256" key="1">
    <source>
        <dbReference type="ARBA" id="ARBA00022519"/>
    </source>
</evidence>
<evidence type="ECO:0000259" key="3">
    <source>
        <dbReference type="Pfam" id="PF00535"/>
    </source>
</evidence>
<feature type="region of interest" description="Disordered" evidence="2">
    <location>
        <begin position="1"/>
        <end position="25"/>
    </location>
</feature>
<keyword evidence="4" id="KW-0808">Transferase</keyword>
<keyword evidence="1" id="KW-0997">Cell inner membrane</keyword>
<dbReference type="PANTHER" id="PTHR22916">
    <property type="entry name" value="GLYCOSYLTRANSFERASE"/>
    <property type="match status" value="1"/>
</dbReference>
<evidence type="ECO:0000256" key="2">
    <source>
        <dbReference type="SAM" id="MobiDB-lite"/>
    </source>
</evidence>
<reference evidence="4 5" key="1">
    <citation type="submission" date="2018-08" db="EMBL/GenBank/DDBJ databases">
        <title>Recombination of ecologically and evolutionarily significant loci maintains genetic cohesion in the Pseudomonas syringae species complex.</title>
        <authorList>
            <person name="Dillon M."/>
            <person name="Thakur S."/>
            <person name="Almeida R.N.D."/>
            <person name="Weir B.S."/>
            <person name="Guttman D.S."/>
        </authorList>
    </citation>
    <scope>NUCLEOTIDE SEQUENCE [LARGE SCALE GENOMIC DNA]</scope>
    <source>
        <strain evidence="4 5">ICMP 3353</strain>
    </source>
</reference>
<proteinExistence type="predicted"/>
<evidence type="ECO:0000313" key="4">
    <source>
        <dbReference type="EMBL" id="RMQ49182.1"/>
    </source>
</evidence>